<feature type="region of interest" description="Disordered" evidence="1">
    <location>
        <begin position="1"/>
        <end position="40"/>
    </location>
</feature>
<evidence type="ECO:0000256" key="1">
    <source>
        <dbReference type="SAM" id="MobiDB-lite"/>
    </source>
</evidence>
<name>A0A839XP36_9PSEU</name>
<protein>
    <submittedName>
        <fullName evidence="2">Uncharacterized protein</fullName>
    </submittedName>
</protein>
<reference evidence="2 3" key="1">
    <citation type="submission" date="2020-08" db="EMBL/GenBank/DDBJ databases">
        <title>Sequencing the genomes of 1000 actinobacteria strains.</title>
        <authorList>
            <person name="Klenk H.-P."/>
        </authorList>
    </citation>
    <scope>NUCLEOTIDE SEQUENCE [LARGE SCALE GENOMIC DNA]</scope>
    <source>
        <strain evidence="2 3">DSM 45267</strain>
    </source>
</reference>
<proteinExistence type="predicted"/>
<comment type="caution">
    <text evidence="2">The sequence shown here is derived from an EMBL/GenBank/DDBJ whole genome shotgun (WGS) entry which is preliminary data.</text>
</comment>
<organism evidence="2 3">
    <name type="scientific">Prauserella sediminis</name>
    <dbReference type="NCBI Taxonomy" id="577680"/>
    <lineage>
        <taxon>Bacteria</taxon>
        <taxon>Bacillati</taxon>
        <taxon>Actinomycetota</taxon>
        <taxon>Actinomycetes</taxon>
        <taxon>Pseudonocardiales</taxon>
        <taxon>Pseudonocardiaceae</taxon>
        <taxon>Prauserella</taxon>
        <taxon>Prauserella salsuginis group</taxon>
    </lineage>
</organism>
<evidence type="ECO:0000313" key="2">
    <source>
        <dbReference type="EMBL" id="MBB3663254.1"/>
    </source>
</evidence>
<sequence length="91" mass="10210">MRSGGAIRGRGAIRRRGTVRRRRRPGIPGGRDSTSAPWKARHADIETAGHRIRGPRAARSEPVDAVRHIAPRRYCTNRSKNDCTKSDRIKT</sequence>
<dbReference type="AlphaFoldDB" id="A0A839XP36"/>
<evidence type="ECO:0000313" key="3">
    <source>
        <dbReference type="Proteomes" id="UP000564573"/>
    </source>
</evidence>
<feature type="compositionally biased region" description="Basic residues" evidence="1">
    <location>
        <begin position="11"/>
        <end position="25"/>
    </location>
</feature>
<dbReference type="Proteomes" id="UP000564573">
    <property type="component" value="Unassembled WGS sequence"/>
</dbReference>
<keyword evidence="3" id="KW-1185">Reference proteome</keyword>
<dbReference type="EMBL" id="JACIBS010000001">
    <property type="protein sequence ID" value="MBB3663254.1"/>
    <property type="molecule type" value="Genomic_DNA"/>
</dbReference>
<accession>A0A839XP36</accession>
<gene>
    <name evidence="2" type="ORF">FB384_002158</name>
</gene>